<reference evidence="1 2" key="1">
    <citation type="submission" date="2018-10" db="EMBL/GenBank/DDBJ databases">
        <title>Draft genome sequence for the type isolate of Erwinia psidii, agent causal of bacterial blight in guava (Psidium guajava) and wilt and die-back of Eucalyptus spp.</title>
        <authorList>
            <person name="Hermenegildo P.S."/>
            <person name="Santos S.A."/>
            <person name="Guimaraes L.M.S."/>
            <person name="Vidigal P.M.P."/>
            <person name="Pereira I.C."/>
            <person name="Badel J.L."/>
            <person name="Alfenas-Zerbini P."/>
            <person name="Ferreira M.A.S.V."/>
            <person name="Alfenas A.C."/>
        </authorList>
    </citation>
    <scope>NUCLEOTIDE SEQUENCE [LARGE SCALE GENOMIC DNA]</scope>
    <source>
        <strain evidence="1 2">IBSBF 435</strain>
    </source>
</reference>
<protein>
    <submittedName>
        <fullName evidence="1">Uncharacterized protein</fullName>
    </submittedName>
</protein>
<comment type="caution">
    <text evidence="1">The sequence shown here is derived from an EMBL/GenBank/DDBJ whole genome shotgun (WGS) entry which is preliminary data.</text>
</comment>
<name>A0A3N6RX19_9GAMM</name>
<keyword evidence="2" id="KW-1185">Reference proteome</keyword>
<proteinExistence type="predicted"/>
<organism evidence="1 2">
    <name type="scientific">Erwinia psidii</name>
    <dbReference type="NCBI Taxonomy" id="69224"/>
    <lineage>
        <taxon>Bacteria</taxon>
        <taxon>Pseudomonadati</taxon>
        <taxon>Pseudomonadota</taxon>
        <taxon>Gammaproteobacteria</taxon>
        <taxon>Enterobacterales</taxon>
        <taxon>Erwiniaceae</taxon>
        <taxon>Erwinia</taxon>
    </lineage>
</organism>
<dbReference type="Proteomes" id="UP000279457">
    <property type="component" value="Unassembled WGS sequence"/>
</dbReference>
<accession>A0A3N6RX19</accession>
<dbReference type="EMBL" id="RHHM01000016">
    <property type="protein sequence ID" value="RQM36907.1"/>
    <property type="molecule type" value="Genomic_DNA"/>
</dbReference>
<sequence length="74" mass="8048">MSHTGAGVRDIARALRVAINPVNHILKKRSRRTVSCNAIRITGVLKLMNYSAGGSKDRLPFCGSSLSLTICFVF</sequence>
<evidence type="ECO:0000313" key="2">
    <source>
        <dbReference type="Proteomes" id="UP000279457"/>
    </source>
</evidence>
<gene>
    <name evidence="1" type="ORF">EB241_18280</name>
</gene>
<dbReference type="AlphaFoldDB" id="A0A3N6RX19"/>
<evidence type="ECO:0000313" key="1">
    <source>
        <dbReference type="EMBL" id="RQM36907.1"/>
    </source>
</evidence>